<gene>
    <name evidence="3" type="ORF">PR048_031564</name>
</gene>
<accession>A0ABQ9G8A7</accession>
<dbReference type="Proteomes" id="UP001159363">
    <property type="component" value="Chromosome 14"/>
</dbReference>
<reference evidence="3 4" key="1">
    <citation type="submission" date="2023-02" db="EMBL/GenBank/DDBJ databases">
        <title>LHISI_Scaffold_Assembly.</title>
        <authorList>
            <person name="Stuart O.P."/>
            <person name="Cleave R."/>
            <person name="Magrath M.J.L."/>
            <person name="Mikheyev A.S."/>
        </authorList>
    </citation>
    <scope>NUCLEOTIDE SEQUENCE [LARGE SCALE GENOMIC DNA]</scope>
    <source>
        <strain evidence="3">Daus_M_001</strain>
        <tissue evidence="3">Leg muscle</tissue>
    </source>
</reference>
<name>A0ABQ9G8A7_9NEOP</name>
<dbReference type="PANTHER" id="PTHR19303:SF73">
    <property type="entry name" value="PROTEIN PDC2"/>
    <property type="match status" value="1"/>
</dbReference>
<evidence type="ECO:0000256" key="1">
    <source>
        <dbReference type="SAM" id="MobiDB-lite"/>
    </source>
</evidence>
<evidence type="ECO:0000313" key="3">
    <source>
        <dbReference type="EMBL" id="KAJ8867761.1"/>
    </source>
</evidence>
<keyword evidence="4" id="KW-1185">Reference proteome</keyword>
<dbReference type="InterPro" id="IPR050863">
    <property type="entry name" value="CenT-Element_Derived"/>
</dbReference>
<protein>
    <recommendedName>
        <fullName evidence="2">DDE-1 domain-containing protein</fullName>
    </recommendedName>
</protein>
<dbReference type="PANTHER" id="PTHR19303">
    <property type="entry name" value="TRANSPOSON"/>
    <property type="match status" value="1"/>
</dbReference>
<evidence type="ECO:0000313" key="4">
    <source>
        <dbReference type="Proteomes" id="UP001159363"/>
    </source>
</evidence>
<comment type="caution">
    <text evidence="3">The sequence shown here is derived from an EMBL/GenBank/DDBJ whole genome shotgun (WGS) entry which is preliminary data.</text>
</comment>
<dbReference type="Pfam" id="PF03184">
    <property type="entry name" value="DDE_1"/>
    <property type="match status" value="1"/>
</dbReference>
<sequence length="310" mass="34924">MVAAQLPGWQHETQTTCHRQIEEPKMFQGYHYIRLSCDYQANENAWVTSKVFQSWLVAFNRKMATLNRIVLLLLDHCAAHTANGLQLNITLMFLPANTTSIMQPLDQGIIHTVKKLYRSCLVIYLIRQLEQQKCSQPKWHMLDAMRNILMAWDNVSADTIQNCFAKSGFGKTGGGAEEERDFEEYVHIDDAVSTKAVQLTDHDREFDNIIPVVTCKHREEEEEDKEEEIVHELPRKKEANSALNALENVLAASDVDTVILSSFDKLCSATGVHENVIASTRGDKLSGTPAADKPAPVLEGYTTPLPAEDR</sequence>
<feature type="domain" description="DDE-1" evidence="2">
    <location>
        <begin position="22"/>
        <end position="164"/>
    </location>
</feature>
<dbReference type="EMBL" id="JARBHB010000015">
    <property type="protein sequence ID" value="KAJ8867761.1"/>
    <property type="molecule type" value="Genomic_DNA"/>
</dbReference>
<proteinExistence type="predicted"/>
<evidence type="ECO:0000259" key="2">
    <source>
        <dbReference type="Pfam" id="PF03184"/>
    </source>
</evidence>
<organism evidence="3 4">
    <name type="scientific">Dryococelus australis</name>
    <dbReference type="NCBI Taxonomy" id="614101"/>
    <lineage>
        <taxon>Eukaryota</taxon>
        <taxon>Metazoa</taxon>
        <taxon>Ecdysozoa</taxon>
        <taxon>Arthropoda</taxon>
        <taxon>Hexapoda</taxon>
        <taxon>Insecta</taxon>
        <taxon>Pterygota</taxon>
        <taxon>Neoptera</taxon>
        <taxon>Polyneoptera</taxon>
        <taxon>Phasmatodea</taxon>
        <taxon>Verophasmatodea</taxon>
        <taxon>Anareolatae</taxon>
        <taxon>Phasmatidae</taxon>
        <taxon>Eurycanthinae</taxon>
        <taxon>Dryococelus</taxon>
    </lineage>
</organism>
<dbReference type="InterPro" id="IPR004875">
    <property type="entry name" value="DDE_SF_endonuclease_dom"/>
</dbReference>
<feature type="region of interest" description="Disordered" evidence="1">
    <location>
        <begin position="279"/>
        <end position="310"/>
    </location>
</feature>